<dbReference type="SUPFAM" id="SSF47802">
    <property type="entry name" value="DNA polymerase beta, N-terminal domain-like"/>
    <property type="match status" value="1"/>
</dbReference>
<dbReference type="GO" id="GO:0006303">
    <property type="term" value="P:double-strand break repair via nonhomologous end joining"/>
    <property type="evidence" value="ECO:0007669"/>
    <property type="project" value="TreeGrafter"/>
</dbReference>
<feature type="region of interest" description="Disordered" evidence="19">
    <location>
        <begin position="48"/>
        <end position="100"/>
    </location>
</feature>
<feature type="compositionally biased region" description="Low complexity" evidence="19">
    <location>
        <begin position="62"/>
        <end position="91"/>
    </location>
</feature>
<dbReference type="InterPro" id="IPR027421">
    <property type="entry name" value="DNA_pol_lamdba_lyase_dom_sf"/>
</dbReference>
<evidence type="ECO:0000256" key="16">
    <source>
        <dbReference type="ARBA" id="ARBA00023242"/>
    </source>
</evidence>
<dbReference type="PRINTS" id="PR00869">
    <property type="entry name" value="DNAPOLX"/>
</dbReference>
<keyword evidence="11" id="KW-0227">DNA damage</keyword>
<dbReference type="GO" id="GO:0016829">
    <property type="term" value="F:lyase activity"/>
    <property type="evidence" value="ECO:0007669"/>
    <property type="project" value="UniProtKB-KW"/>
</dbReference>
<evidence type="ECO:0000256" key="9">
    <source>
        <dbReference type="ARBA" id="ARBA00022705"/>
    </source>
</evidence>
<organism evidence="21 22">
    <name type="scientific">Lomentospora prolificans</name>
    <dbReference type="NCBI Taxonomy" id="41688"/>
    <lineage>
        <taxon>Eukaryota</taxon>
        <taxon>Fungi</taxon>
        <taxon>Dikarya</taxon>
        <taxon>Ascomycota</taxon>
        <taxon>Pezizomycotina</taxon>
        <taxon>Sordariomycetes</taxon>
        <taxon>Hypocreomycetidae</taxon>
        <taxon>Microascales</taxon>
        <taxon>Microascaceae</taxon>
        <taxon>Lomentospora</taxon>
    </lineage>
</organism>
<dbReference type="InterPro" id="IPR043519">
    <property type="entry name" value="NT_sf"/>
</dbReference>
<feature type="compositionally biased region" description="Basic and acidic residues" evidence="19">
    <location>
        <begin position="446"/>
        <end position="458"/>
    </location>
</feature>
<dbReference type="Gene3D" id="3.40.50.10190">
    <property type="entry name" value="BRCT domain"/>
    <property type="match status" value="1"/>
</dbReference>
<dbReference type="InterPro" id="IPR022312">
    <property type="entry name" value="DNA_pol_X"/>
</dbReference>
<dbReference type="GO" id="GO:0003677">
    <property type="term" value="F:DNA binding"/>
    <property type="evidence" value="ECO:0007669"/>
    <property type="project" value="UniProtKB-KW"/>
</dbReference>
<dbReference type="Pfam" id="PF10391">
    <property type="entry name" value="DNA_pol_lambd_f"/>
    <property type="match status" value="1"/>
</dbReference>
<dbReference type="InterPro" id="IPR028207">
    <property type="entry name" value="DNA_pol_B_palm_palm"/>
</dbReference>
<dbReference type="STRING" id="41688.A0A2N3N1U6"/>
<comment type="similarity">
    <text evidence="3">Belongs to the DNA polymerase type-X family.</text>
</comment>
<dbReference type="Gene3D" id="3.30.210.10">
    <property type="entry name" value="DNA polymerase, thumb domain"/>
    <property type="match status" value="1"/>
</dbReference>
<evidence type="ECO:0000256" key="10">
    <source>
        <dbReference type="ARBA" id="ARBA00022723"/>
    </source>
</evidence>
<evidence type="ECO:0000256" key="13">
    <source>
        <dbReference type="ARBA" id="ARBA00023125"/>
    </source>
</evidence>
<feature type="region of interest" description="Disordered" evidence="19">
    <location>
        <begin position="291"/>
        <end position="359"/>
    </location>
</feature>
<dbReference type="InterPro" id="IPR002008">
    <property type="entry name" value="DNA_pol_X_beta-like"/>
</dbReference>
<comment type="subcellular location">
    <subcellularLocation>
        <location evidence="2">Nucleus</location>
    </subcellularLocation>
</comment>
<evidence type="ECO:0000256" key="4">
    <source>
        <dbReference type="ARBA" id="ARBA00012417"/>
    </source>
</evidence>
<evidence type="ECO:0000256" key="14">
    <source>
        <dbReference type="ARBA" id="ARBA00023204"/>
    </source>
</evidence>
<evidence type="ECO:0000256" key="7">
    <source>
        <dbReference type="ARBA" id="ARBA00022679"/>
    </source>
</evidence>
<dbReference type="GO" id="GO:0005634">
    <property type="term" value="C:nucleus"/>
    <property type="evidence" value="ECO:0007669"/>
    <property type="project" value="UniProtKB-SubCell"/>
</dbReference>
<evidence type="ECO:0000259" key="20">
    <source>
        <dbReference type="PROSITE" id="PS50172"/>
    </source>
</evidence>
<dbReference type="AlphaFoldDB" id="A0A2N3N1U6"/>
<sequence length="832" mass="92732">MSVGSQSLEEKHQYFQQLDTLLGKGAYDADVSSDEDALDQEEEAFRKKCRGFRNKVSVNIGTPPNTSQPSSQPQERQPQSSSQSSQRGSRPTPGILPERVVSAPLPTTIKATPASEHLRRRAPETIDLTTSFVEETPIPVPESVAPAAKICGLQRSETTPLPRKRAFPSLGQENSPSIPLEMKKRKRTDQIRLVPEAQRIFSGLKFFYIPDNDIAPVRRARIRKAREHGVSWTRDLREATHVVVDKHLKYSDIEVILKDGKACEDAIIVNDEFPLDCISFRHMLNPGQAKYQVTGDPARETGGKATIPGADSTPKKESLPLKPPPANAKRWDHLPNFGTPSQDSSTTPAEDPGSGAQLVPPEHIIISDDSQPILVPSSVETSMIMPQTKEVEKGSQPGRDMVGDELSGYINMMQEYRGLPLDDDHDDGDVQSLAGATAVSSESENEGDKGSGSEEESRRKTRSSKRAKKSLKFEERFACNQAGPKDKADTGPNARTIEILQQMCTYYSRMNDTWRTLSYRKAIRTLQRQEVKIRTAEEAMMLPNIGERLAQKIEEIVTTDRLQRLEYAQLEPLDGALQLFLNIYGVGLSQANRWIAKGYRTLDDLREKAKLSMNQRIGVDHYDDLNTRIPRREVEALGDFIKKAANRIDPGVELIVGGSYRRGADSSGDIDLIVTKAGTKSTADLAPFLARLVAKLEEENCLVATLAASHSRTDPSKWHGCCVLPPTPSINVDPVTKAYRGIWRRIDFLLVPESEIGAALIYFTGNDIFNRSMRLLASKKGMRLNQRGLFDGALRGPSRQKITEGKLVEGRNEKRIFEILGVKWREPHERWC</sequence>
<dbReference type="SMART" id="SM00483">
    <property type="entry name" value="POLXc"/>
    <property type="match status" value="1"/>
</dbReference>
<dbReference type="EMBL" id="NLAX01001034">
    <property type="protein sequence ID" value="PKS06391.1"/>
    <property type="molecule type" value="Genomic_DNA"/>
</dbReference>
<dbReference type="InterPro" id="IPR029398">
    <property type="entry name" value="PolB_thumb"/>
</dbReference>
<keyword evidence="14" id="KW-0234">DNA repair</keyword>
<dbReference type="InterPro" id="IPR019843">
    <property type="entry name" value="DNA_pol-X_BS"/>
</dbReference>
<dbReference type="EC" id="2.7.7.7" evidence="4"/>
<dbReference type="CDD" id="cd00141">
    <property type="entry name" value="NT_POLXc"/>
    <property type="match status" value="1"/>
</dbReference>
<evidence type="ECO:0000256" key="2">
    <source>
        <dbReference type="ARBA" id="ARBA00004123"/>
    </source>
</evidence>
<evidence type="ECO:0000256" key="11">
    <source>
        <dbReference type="ARBA" id="ARBA00022763"/>
    </source>
</evidence>
<evidence type="ECO:0000256" key="17">
    <source>
        <dbReference type="ARBA" id="ARBA00049244"/>
    </source>
</evidence>
<dbReference type="InterPro" id="IPR037160">
    <property type="entry name" value="DNA_Pol_thumb_sf"/>
</dbReference>
<evidence type="ECO:0000256" key="6">
    <source>
        <dbReference type="ARBA" id="ARBA00022634"/>
    </source>
</evidence>
<dbReference type="PANTHER" id="PTHR11276">
    <property type="entry name" value="DNA POLYMERASE TYPE-X FAMILY MEMBER"/>
    <property type="match status" value="1"/>
</dbReference>
<comment type="cofactor">
    <cofactor evidence="1">
        <name>Mn(2+)</name>
        <dbReference type="ChEBI" id="CHEBI:29035"/>
    </cofactor>
</comment>
<evidence type="ECO:0000256" key="1">
    <source>
        <dbReference type="ARBA" id="ARBA00001936"/>
    </source>
</evidence>
<dbReference type="OrthoDB" id="205514at2759"/>
<keyword evidence="15" id="KW-0456">Lyase</keyword>
<dbReference type="VEuPathDB" id="FungiDB:jhhlp_007139"/>
<evidence type="ECO:0000313" key="21">
    <source>
        <dbReference type="EMBL" id="PKS06391.1"/>
    </source>
</evidence>
<keyword evidence="16" id="KW-0539">Nucleus</keyword>
<dbReference type="SUPFAM" id="SSF81585">
    <property type="entry name" value="PsbU/PolX domain-like"/>
    <property type="match status" value="1"/>
</dbReference>
<name>A0A2N3N1U6_9PEZI</name>
<dbReference type="FunFam" id="1.10.150.110:FF:000005">
    <property type="entry name" value="DNA polymerase POL4"/>
    <property type="match status" value="1"/>
</dbReference>
<keyword evidence="7" id="KW-0808">Transferase</keyword>
<dbReference type="Pfam" id="PF14716">
    <property type="entry name" value="HHH_8"/>
    <property type="match status" value="1"/>
</dbReference>
<evidence type="ECO:0000313" key="22">
    <source>
        <dbReference type="Proteomes" id="UP000233524"/>
    </source>
</evidence>
<keyword evidence="9" id="KW-0235">DNA replication</keyword>
<dbReference type="GO" id="GO:0046872">
    <property type="term" value="F:metal ion binding"/>
    <property type="evidence" value="ECO:0007669"/>
    <property type="project" value="UniProtKB-KW"/>
</dbReference>
<evidence type="ECO:0000256" key="15">
    <source>
        <dbReference type="ARBA" id="ARBA00023239"/>
    </source>
</evidence>
<dbReference type="PROSITE" id="PS00522">
    <property type="entry name" value="DNA_POLYMERASE_X"/>
    <property type="match status" value="1"/>
</dbReference>
<dbReference type="PROSITE" id="PS50172">
    <property type="entry name" value="BRCT"/>
    <property type="match status" value="1"/>
</dbReference>
<dbReference type="Pfam" id="PF14792">
    <property type="entry name" value="DNA_pol_B_palm"/>
    <property type="match status" value="1"/>
</dbReference>
<dbReference type="Gene3D" id="1.10.150.110">
    <property type="entry name" value="DNA polymerase beta, N-terminal domain-like"/>
    <property type="match status" value="1"/>
</dbReference>
<dbReference type="Gene3D" id="3.30.460.10">
    <property type="entry name" value="Beta Polymerase, domain 2"/>
    <property type="match status" value="1"/>
</dbReference>
<dbReference type="GO" id="GO:0006260">
    <property type="term" value="P:DNA replication"/>
    <property type="evidence" value="ECO:0007669"/>
    <property type="project" value="UniProtKB-KW"/>
</dbReference>
<evidence type="ECO:0000256" key="18">
    <source>
        <dbReference type="PIRSR" id="PIRSR622312-50"/>
    </source>
</evidence>
<keyword evidence="13" id="KW-0238">DNA-binding</keyword>
<dbReference type="InterPro" id="IPR036420">
    <property type="entry name" value="BRCT_dom_sf"/>
</dbReference>
<keyword evidence="12" id="KW-0239">DNA-directed DNA polymerase</keyword>
<feature type="domain" description="BRCT" evidence="20">
    <location>
        <begin position="196"/>
        <end position="285"/>
    </location>
</feature>
<dbReference type="InterPro" id="IPR001357">
    <property type="entry name" value="BRCT_dom"/>
</dbReference>
<gene>
    <name evidence="21" type="ORF">jhhlp_007139</name>
</gene>
<comment type="caution">
    <text evidence="21">The sequence shown here is derived from an EMBL/GenBank/DDBJ whole genome shotgun (WGS) entry which is preliminary data.</text>
</comment>
<evidence type="ECO:0000256" key="5">
    <source>
        <dbReference type="ARBA" id="ARBA00016513"/>
    </source>
</evidence>
<reference evidence="21 22" key="1">
    <citation type="journal article" date="2017" name="G3 (Bethesda)">
        <title>First Draft Genome Sequence of the Pathogenic Fungus Lomentospora prolificans (Formerly Scedosporium prolificans).</title>
        <authorList>
            <person name="Luo R."/>
            <person name="Zimin A."/>
            <person name="Workman R."/>
            <person name="Fan Y."/>
            <person name="Pertea G."/>
            <person name="Grossman N."/>
            <person name="Wear M.P."/>
            <person name="Jia B."/>
            <person name="Miller H."/>
            <person name="Casadevall A."/>
            <person name="Timp W."/>
            <person name="Zhang S.X."/>
            <person name="Salzberg S.L."/>
        </authorList>
    </citation>
    <scope>NUCLEOTIDE SEQUENCE [LARGE SCALE GENOMIC DNA]</scope>
    <source>
        <strain evidence="21 22">JHH-5317</strain>
    </source>
</reference>
<protein>
    <recommendedName>
        <fullName evidence="5">DNA polymerase lambda</fullName>
        <ecNumber evidence="4">2.7.7.7</ecNumber>
    </recommendedName>
</protein>
<dbReference type="GO" id="GO:0003887">
    <property type="term" value="F:DNA-directed DNA polymerase activity"/>
    <property type="evidence" value="ECO:0007669"/>
    <property type="project" value="UniProtKB-KW"/>
</dbReference>
<keyword evidence="10" id="KW-0479">Metal-binding</keyword>
<dbReference type="Proteomes" id="UP000233524">
    <property type="component" value="Unassembled WGS sequence"/>
</dbReference>
<dbReference type="Gene3D" id="1.10.150.20">
    <property type="entry name" value="5' to 3' exonuclease, C-terminal subdomain"/>
    <property type="match status" value="1"/>
</dbReference>
<feature type="compositionally biased region" description="Polar residues" evidence="19">
    <location>
        <begin position="338"/>
        <end position="348"/>
    </location>
</feature>
<keyword evidence="8" id="KW-0548">Nucleotidyltransferase</keyword>
<evidence type="ECO:0000256" key="3">
    <source>
        <dbReference type="ARBA" id="ARBA00008323"/>
    </source>
</evidence>
<dbReference type="FunFam" id="1.10.150.20:FF:000010">
    <property type="entry name" value="DNA polymerase lambda"/>
    <property type="match status" value="1"/>
</dbReference>
<keyword evidence="6" id="KW-0237">DNA synthesis</keyword>
<dbReference type="SUPFAM" id="SSF81301">
    <property type="entry name" value="Nucleotidyltransferase"/>
    <property type="match status" value="1"/>
</dbReference>
<dbReference type="InterPro" id="IPR018944">
    <property type="entry name" value="DNA_pol_lambd_fingers_domain"/>
</dbReference>
<evidence type="ECO:0000256" key="8">
    <source>
        <dbReference type="ARBA" id="ARBA00022695"/>
    </source>
</evidence>
<feature type="compositionally biased region" description="Basic residues" evidence="19">
    <location>
        <begin position="459"/>
        <end position="469"/>
    </location>
</feature>
<dbReference type="PRINTS" id="PR00870">
    <property type="entry name" value="DNAPOLXBETA"/>
</dbReference>
<dbReference type="InParanoid" id="A0A2N3N1U6"/>
<evidence type="ECO:0000256" key="12">
    <source>
        <dbReference type="ARBA" id="ARBA00022932"/>
    </source>
</evidence>
<accession>A0A2N3N1U6</accession>
<proteinExistence type="inferred from homology"/>
<comment type="catalytic activity">
    <reaction evidence="17">
        <text>DNA(n) + a 2'-deoxyribonucleoside 5'-triphosphate = DNA(n+1) + diphosphate</text>
        <dbReference type="Rhea" id="RHEA:22508"/>
        <dbReference type="Rhea" id="RHEA-COMP:17339"/>
        <dbReference type="Rhea" id="RHEA-COMP:17340"/>
        <dbReference type="ChEBI" id="CHEBI:33019"/>
        <dbReference type="ChEBI" id="CHEBI:61560"/>
        <dbReference type="ChEBI" id="CHEBI:173112"/>
        <dbReference type="EC" id="2.7.7.7"/>
    </reaction>
</comment>
<evidence type="ECO:0000256" key="19">
    <source>
        <dbReference type="SAM" id="MobiDB-lite"/>
    </source>
</evidence>
<dbReference type="InterPro" id="IPR002054">
    <property type="entry name" value="DNA-dir_DNA_pol_X"/>
</dbReference>
<dbReference type="PANTHER" id="PTHR11276:SF28">
    <property type="entry name" value="DNA POLYMERASE LAMBDA"/>
    <property type="match status" value="1"/>
</dbReference>
<feature type="active site" description="Nucleophile; Schiff-base intermediate with DNA; for 5'-dRP lyase activity" evidence="18">
    <location>
        <position position="552"/>
    </location>
</feature>
<keyword evidence="22" id="KW-1185">Reference proteome</keyword>
<feature type="region of interest" description="Disordered" evidence="19">
    <location>
        <begin position="436"/>
        <end position="469"/>
    </location>
</feature>
<dbReference type="FunFam" id="3.30.210.10:FF:000001">
    <property type="entry name" value="DNA polymerase lambda"/>
    <property type="match status" value="1"/>
</dbReference>
<dbReference type="InterPro" id="IPR010996">
    <property type="entry name" value="HHH_MUS81"/>
</dbReference>
<dbReference type="Pfam" id="PF14791">
    <property type="entry name" value="DNA_pol_B_thumb"/>
    <property type="match status" value="1"/>
</dbReference>